<dbReference type="CDD" id="cd18683">
    <property type="entry name" value="PIN_VapC-like"/>
    <property type="match status" value="1"/>
</dbReference>
<dbReference type="Pfam" id="PF01850">
    <property type="entry name" value="PIN"/>
    <property type="match status" value="1"/>
</dbReference>
<dbReference type="RefSeq" id="WP_262171777.1">
    <property type="nucleotide sequence ID" value="NZ_CP104965.1"/>
</dbReference>
<proteinExistence type="predicted"/>
<dbReference type="PANTHER" id="PTHR39664:SF2">
    <property type="entry name" value="NUCLEIC ACID-BINDING PROTEIN, CONTAINING PIN DOMAIN-RELATED"/>
    <property type="match status" value="1"/>
</dbReference>
<protein>
    <submittedName>
        <fullName evidence="2">Type II toxin-antitoxin system VapC family toxin</fullName>
    </submittedName>
</protein>
<keyword evidence="3" id="KW-1185">Reference proteome</keyword>
<dbReference type="PANTHER" id="PTHR39664">
    <property type="match status" value="1"/>
</dbReference>
<evidence type="ECO:0000259" key="1">
    <source>
        <dbReference type="Pfam" id="PF01850"/>
    </source>
</evidence>
<dbReference type="InterPro" id="IPR029060">
    <property type="entry name" value="PIN-like_dom_sf"/>
</dbReference>
<gene>
    <name evidence="2" type="ORF">N8A98_12720</name>
</gene>
<feature type="domain" description="PIN" evidence="1">
    <location>
        <begin position="4"/>
        <end position="121"/>
    </location>
</feature>
<dbReference type="SUPFAM" id="SSF88723">
    <property type="entry name" value="PIN domain-like"/>
    <property type="match status" value="1"/>
</dbReference>
<dbReference type="Proteomes" id="UP001061862">
    <property type="component" value="Chromosome"/>
</dbReference>
<organism evidence="2 3">
    <name type="scientific">Devosia neptuniae</name>
    <dbReference type="NCBI Taxonomy" id="191302"/>
    <lineage>
        <taxon>Bacteria</taxon>
        <taxon>Pseudomonadati</taxon>
        <taxon>Pseudomonadota</taxon>
        <taxon>Alphaproteobacteria</taxon>
        <taxon>Hyphomicrobiales</taxon>
        <taxon>Devosiaceae</taxon>
        <taxon>Devosia</taxon>
    </lineage>
</organism>
<evidence type="ECO:0000313" key="3">
    <source>
        <dbReference type="Proteomes" id="UP001061862"/>
    </source>
</evidence>
<evidence type="ECO:0000313" key="2">
    <source>
        <dbReference type="EMBL" id="UXN71984.1"/>
    </source>
</evidence>
<name>A0ABY6CIE0_9HYPH</name>
<sequence>MIGVDTNILARLFVDDDDRQRELANRFFADRTPSDPAFVSLVVIAELAWLLRRTYDYPHQAILEAVMALLDSADFAVEARDIVLAAIDTAAAHRFGLADVLIAEIASRAGCAATMTFDKTAAKRIPGMELLA</sequence>
<reference evidence="2 3" key="1">
    <citation type="submission" date="2022-09" db="EMBL/GenBank/DDBJ databases">
        <title>Interaction between co-microsymbionts with complementary sets of symbiotic genes in legume-rhizobium systems.</title>
        <authorList>
            <person name="Safronova V."/>
            <person name="Sazanova A."/>
            <person name="Afonin A."/>
            <person name="Chirak E."/>
        </authorList>
    </citation>
    <scope>NUCLEOTIDE SEQUENCE [LARGE SCALE GENOMIC DNA]</scope>
    <source>
        <strain evidence="2 3">A18/4-1</strain>
    </source>
</reference>
<dbReference type="EMBL" id="CP104965">
    <property type="protein sequence ID" value="UXN71984.1"/>
    <property type="molecule type" value="Genomic_DNA"/>
</dbReference>
<dbReference type="InterPro" id="IPR002716">
    <property type="entry name" value="PIN_dom"/>
</dbReference>
<accession>A0ABY6CIE0</accession>
<dbReference type="Gene3D" id="3.40.50.1010">
    <property type="entry name" value="5'-nuclease"/>
    <property type="match status" value="1"/>
</dbReference>